<dbReference type="EMBL" id="JAIZAY010000019">
    <property type="protein sequence ID" value="KAJ8023915.1"/>
    <property type="molecule type" value="Genomic_DNA"/>
</dbReference>
<organism evidence="1 2">
    <name type="scientific">Holothuria leucospilota</name>
    <name type="common">Black long sea cucumber</name>
    <name type="synonym">Mertensiothuria leucospilota</name>
    <dbReference type="NCBI Taxonomy" id="206669"/>
    <lineage>
        <taxon>Eukaryota</taxon>
        <taxon>Metazoa</taxon>
        <taxon>Echinodermata</taxon>
        <taxon>Eleutherozoa</taxon>
        <taxon>Echinozoa</taxon>
        <taxon>Holothuroidea</taxon>
        <taxon>Aspidochirotacea</taxon>
        <taxon>Aspidochirotida</taxon>
        <taxon>Holothuriidae</taxon>
        <taxon>Holothuria</taxon>
    </lineage>
</organism>
<proteinExistence type="predicted"/>
<comment type="caution">
    <text evidence="1">The sequence shown here is derived from an EMBL/GenBank/DDBJ whole genome shotgun (WGS) entry which is preliminary data.</text>
</comment>
<name>A0A9Q1BEQ8_HOLLE</name>
<dbReference type="AlphaFoldDB" id="A0A9Q1BEQ8"/>
<protein>
    <submittedName>
        <fullName evidence="1">Uncharacterized protein</fullName>
    </submittedName>
</protein>
<evidence type="ECO:0000313" key="2">
    <source>
        <dbReference type="Proteomes" id="UP001152320"/>
    </source>
</evidence>
<accession>A0A9Q1BEQ8</accession>
<gene>
    <name evidence="1" type="ORF">HOLleu_36489</name>
</gene>
<dbReference type="Gene3D" id="2.60.220.30">
    <property type="match status" value="1"/>
</dbReference>
<evidence type="ECO:0000313" key="1">
    <source>
        <dbReference type="EMBL" id="KAJ8023915.1"/>
    </source>
</evidence>
<dbReference type="Proteomes" id="UP001152320">
    <property type="component" value="Chromosome 19"/>
</dbReference>
<keyword evidence="2" id="KW-1185">Reference proteome</keyword>
<sequence length="81" mass="9365">MNETPFPLPREVDKARMTPLIKLEPLGLMLKKPLRLTIPYSALIPEQESFDVIVFSDRCLLKQRNIQITLHGPRKGHCQRS</sequence>
<reference evidence="1" key="1">
    <citation type="submission" date="2021-10" db="EMBL/GenBank/DDBJ databases">
        <title>Tropical sea cucumber genome reveals ecological adaptation and Cuvierian tubules defense mechanism.</title>
        <authorList>
            <person name="Chen T."/>
        </authorList>
    </citation>
    <scope>NUCLEOTIDE SEQUENCE</scope>
    <source>
        <strain evidence="1">Nanhai2018</strain>
        <tissue evidence="1">Muscle</tissue>
    </source>
</reference>